<dbReference type="GO" id="GO:0016491">
    <property type="term" value="F:oxidoreductase activity"/>
    <property type="evidence" value="ECO:0007669"/>
    <property type="project" value="UniProtKB-KW"/>
</dbReference>
<protein>
    <submittedName>
        <fullName evidence="10">Hydrogenase</fullName>
    </submittedName>
</protein>
<feature type="transmembrane region" description="Helical" evidence="8">
    <location>
        <begin position="148"/>
        <end position="171"/>
    </location>
</feature>
<evidence type="ECO:0000256" key="6">
    <source>
        <dbReference type="ARBA" id="ARBA00023136"/>
    </source>
</evidence>
<feature type="domain" description="NADH:quinone oxidoreductase/Mrp antiporter transmembrane" evidence="9">
    <location>
        <begin position="112"/>
        <end position="402"/>
    </location>
</feature>
<feature type="transmembrane region" description="Helical" evidence="8">
    <location>
        <begin position="117"/>
        <end position="136"/>
    </location>
</feature>
<dbReference type="AlphaFoldDB" id="A0A932HYY3"/>
<dbReference type="InterPro" id="IPR052175">
    <property type="entry name" value="ComplexI-like_HydComp"/>
</dbReference>
<sequence length="479" mass="50943">MPYFIIAWPAALAGAAFAWSSNRTRPWLLPAAALGHLLLTVLAALRPGGPEFGGWLALDPLGRVVLLLVSVLFACCAFFAAGYLRFRSDRDNRVFCACLLLFLSMTTLTIWAHHWGLMWVAMEATTLAGAPLVYFNRNSSSLEATWKYLVISSVGIALALLGTFFLAYASVRQGLPTSLLVEDLLANAPLLSRPWLRAAFALLLIGYGTKMGLAPMHTWKPDAYGEAPGLAGALFSGGMTACAFLLILRALRLLKAAGEGAFAGQLLLWLGLFSVAVAAAFVMRQKDIKRMLAYSSVEHMGILALGAGIGGTALLGALLHLVNNGLAKGVLFLSAGNIHRAFGAKTTDRVRGAVRRLPLSGSLFLAGLFAVACTPPFGPFVSLLLILGGIFEEGWHWVGGALLFLLFLVFMGLGRTVLAASQGAAPDGEETAAPAYRDTLLTGAPILVLMGLVLLLGLHIPDFLQVFLSDALQYMEGGR</sequence>
<feature type="transmembrane region" description="Helical" evidence="8">
    <location>
        <begin position="93"/>
        <end position="111"/>
    </location>
</feature>
<gene>
    <name evidence="10" type="ORF">HYZ11_01545</name>
</gene>
<evidence type="ECO:0000256" key="2">
    <source>
        <dbReference type="ARBA" id="ARBA00022475"/>
    </source>
</evidence>
<evidence type="ECO:0000256" key="4">
    <source>
        <dbReference type="ARBA" id="ARBA00022989"/>
    </source>
</evidence>
<organism evidence="10 11">
    <name type="scientific">Tectimicrobiota bacterium</name>
    <dbReference type="NCBI Taxonomy" id="2528274"/>
    <lineage>
        <taxon>Bacteria</taxon>
        <taxon>Pseudomonadati</taxon>
        <taxon>Nitrospinota/Tectimicrobiota group</taxon>
        <taxon>Candidatus Tectimicrobiota</taxon>
    </lineage>
</organism>
<feature type="transmembrane region" description="Helical" evidence="8">
    <location>
        <begin position="439"/>
        <end position="460"/>
    </location>
</feature>
<feature type="transmembrane region" description="Helical" evidence="8">
    <location>
        <begin position="302"/>
        <end position="319"/>
    </location>
</feature>
<evidence type="ECO:0000256" key="7">
    <source>
        <dbReference type="RuleBase" id="RU000320"/>
    </source>
</evidence>
<comment type="subcellular location">
    <subcellularLocation>
        <location evidence="1">Cell membrane</location>
        <topology evidence="1">Multi-pass membrane protein</topology>
    </subcellularLocation>
    <subcellularLocation>
        <location evidence="7">Membrane</location>
        <topology evidence="7">Multi-pass membrane protein</topology>
    </subcellularLocation>
</comment>
<dbReference type="InterPro" id="IPR001750">
    <property type="entry name" value="ND/Mrp_TM"/>
</dbReference>
<feature type="transmembrane region" description="Helical" evidence="8">
    <location>
        <begin position="65"/>
        <end position="86"/>
    </location>
</feature>
<keyword evidence="2" id="KW-1003">Cell membrane</keyword>
<proteinExistence type="predicted"/>
<feature type="transmembrane region" description="Helical" evidence="8">
    <location>
        <begin position="397"/>
        <end position="418"/>
    </location>
</feature>
<feature type="transmembrane region" description="Helical" evidence="8">
    <location>
        <begin position="262"/>
        <end position="282"/>
    </location>
</feature>
<evidence type="ECO:0000313" key="10">
    <source>
        <dbReference type="EMBL" id="MBI3126274.1"/>
    </source>
</evidence>
<feature type="transmembrane region" description="Helical" evidence="8">
    <location>
        <begin position="191"/>
        <end position="209"/>
    </location>
</feature>
<evidence type="ECO:0000256" key="1">
    <source>
        <dbReference type="ARBA" id="ARBA00004651"/>
    </source>
</evidence>
<name>A0A932HYY3_UNCTE</name>
<dbReference type="PANTHER" id="PTHR42682">
    <property type="entry name" value="HYDROGENASE-4 COMPONENT F"/>
    <property type="match status" value="1"/>
</dbReference>
<feature type="transmembrane region" description="Helical" evidence="8">
    <location>
        <begin position="27"/>
        <end position="45"/>
    </location>
</feature>
<accession>A0A932HYY3</accession>
<dbReference type="Proteomes" id="UP000782312">
    <property type="component" value="Unassembled WGS sequence"/>
</dbReference>
<dbReference type="EMBL" id="JACPUR010000001">
    <property type="protein sequence ID" value="MBI3126274.1"/>
    <property type="molecule type" value="Genomic_DNA"/>
</dbReference>
<evidence type="ECO:0000256" key="8">
    <source>
        <dbReference type="SAM" id="Phobius"/>
    </source>
</evidence>
<comment type="caution">
    <text evidence="10">The sequence shown here is derived from an EMBL/GenBank/DDBJ whole genome shotgun (WGS) entry which is preliminary data.</text>
</comment>
<feature type="transmembrane region" description="Helical" evidence="8">
    <location>
        <begin position="363"/>
        <end position="391"/>
    </location>
</feature>
<dbReference type="Pfam" id="PF00361">
    <property type="entry name" value="Proton_antipo_M"/>
    <property type="match status" value="1"/>
</dbReference>
<evidence type="ECO:0000256" key="3">
    <source>
        <dbReference type="ARBA" id="ARBA00022692"/>
    </source>
</evidence>
<evidence type="ECO:0000256" key="5">
    <source>
        <dbReference type="ARBA" id="ARBA00023002"/>
    </source>
</evidence>
<keyword evidence="3 7" id="KW-0812">Transmembrane</keyword>
<evidence type="ECO:0000259" key="9">
    <source>
        <dbReference type="Pfam" id="PF00361"/>
    </source>
</evidence>
<keyword evidence="6 8" id="KW-0472">Membrane</keyword>
<keyword evidence="4 8" id="KW-1133">Transmembrane helix</keyword>
<dbReference type="PRINTS" id="PR01434">
    <property type="entry name" value="NADHDHGNASE5"/>
</dbReference>
<dbReference type="GO" id="GO:0005886">
    <property type="term" value="C:plasma membrane"/>
    <property type="evidence" value="ECO:0007669"/>
    <property type="project" value="UniProtKB-SubCell"/>
</dbReference>
<feature type="transmembrane region" description="Helical" evidence="8">
    <location>
        <begin position="230"/>
        <end position="250"/>
    </location>
</feature>
<reference evidence="10" key="1">
    <citation type="submission" date="2020-07" db="EMBL/GenBank/DDBJ databases">
        <title>Huge and variable diversity of episymbiotic CPR bacteria and DPANN archaea in groundwater ecosystems.</title>
        <authorList>
            <person name="He C.Y."/>
            <person name="Keren R."/>
            <person name="Whittaker M."/>
            <person name="Farag I.F."/>
            <person name="Doudna J."/>
            <person name="Cate J.H.D."/>
            <person name="Banfield J.F."/>
        </authorList>
    </citation>
    <scope>NUCLEOTIDE SEQUENCE</scope>
    <source>
        <strain evidence="10">NC_groundwater_763_Ag_S-0.2um_68_21</strain>
    </source>
</reference>
<evidence type="ECO:0000313" key="11">
    <source>
        <dbReference type="Proteomes" id="UP000782312"/>
    </source>
</evidence>
<keyword evidence="5" id="KW-0560">Oxidoreductase</keyword>
<dbReference type="PANTHER" id="PTHR42682:SF5">
    <property type="entry name" value="HYDROGENASE-4 COMPONENT F"/>
    <property type="match status" value="1"/>
</dbReference>